<dbReference type="EMBL" id="ML992502">
    <property type="protein sequence ID" value="KAF2227072.1"/>
    <property type="molecule type" value="Genomic_DNA"/>
</dbReference>
<sequence length="176" mass="19308">MAGGDSPRRMAQVRELDMFEPAMDHRREVGGFSGQTTARALHPTKQSQCDNLEGVFAVSAHGDLQDPQPTARSSYLIRSQLSARRADAAFPPKRRRRHPASKAASQQARPARTLFHPPGSLGLAPARRIRDLKTIVPGVGVLIFTPPPTHTHHPCKHALSPRACRQLTRVSSAYLC</sequence>
<proteinExistence type="predicted"/>
<protein>
    <submittedName>
        <fullName evidence="2">Uncharacterized protein</fullName>
    </submittedName>
</protein>
<evidence type="ECO:0000313" key="2">
    <source>
        <dbReference type="EMBL" id="KAF2227072.1"/>
    </source>
</evidence>
<evidence type="ECO:0000313" key="3">
    <source>
        <dbReference type="Proteomes" id="UP000799538"/>
    </source>
</evidence>
<reference evidence="3" key="1">
    <citation type="journal article" date="2020" name="Stud. Mycol.">
        <title>101 Dothideomycetes genomes: A test case for predicting lifestyles and emergence of pathogens.</title>
        <authorList>
            <person name="Haridas S."/>
            <person name="Albert R."/>
            <person name="Binder M."/>
            <person name="Bloem J."/>
            <person name="LaButti K."/>
            <person name="Salamov A."/>
            <person name="Andreopoulos B."/>
            <person name="Baker S."/>
            <person name="Barry K."/>
            <person name="Bills G."/>
            <person name="Bluhm B."/>
            <person name="Cannon C."/>
            <person name="Castanera R."/>
            <person name="Culley D."/>
            <person name="Daum C."/>
            <person name="Ezra D."/>
            <person name="Gonzalez J."/>
            <person name="Henrissat B."/>
            <person name="Kuo A."/>
            <person name="Liang C."/>
            <person name="Lipzen A."/>
            <person name="Lutzoni F."/>
            <person name="Magnuson J."/>
            <person name="Mondo S."/>
            <person name="Nolan M."/>
            <person name="Ohm R."/>
            <person name="Pangilinan J."/>
            <person name="Park H.-J."/>
            <person name="Ramirez L."/>
            <person name="Alfaro M."/>
            <person name="Sun H."/>
            <person name="Tritt A."/>
            <person name="Yoshinaga Y."/>
            <person name="Zwiers L.-H."/>
            <person name="Turgeon B."/>
            <person name="Goodwin S."/>
            <person name="Spatafora J."/>
            <person name="Crous P."/>
            <person name="Grigoriev I."/>
        </authorList>
    </citation>
    <scope>NUCLEOTIDE SEQUENCE [LARGE SCALE GENOMIC DNA]</scope>
    <source>
        <strain evidence="3">CECT 20119</strain>
    </source>
</reference>
<gene>
    <name evidence="2" type="ORF">BDZ85DRAFT_58135</name>
</gene>
<evidence type="ECO:0000256" key="1">
    <source>
        <dbReference type="SAM" id="MobiDB-lite"/>
    </source>
</evidence>
<dbReference type="Proteomes" id="UP000799538">
    <property type="component" value="Unassembled WGS sequence"/>
</dbReference>
<dbReference type="AlphaFoldDB" id="A0A6A6GMU7"/>
<accession>A0A6A6GMU7</accession>
<name>A0A6A6GMU7_9PEZI</name>
<keyword evidence="3" id="KW-1185">Reference proteome</keyword>
<organism evidence="2 3">
    <name type="scientific">Elsinoe ampelina</name>
    <dbReference type="NCBI Taxonomy" id="302913"/>
    <lineage>
        <taxon>Eukaryota</taxon>
        <taxon>Fungi</taxon>
        <taxon>Dikarya</taxon>
        <taxon>Ascomycota</taxon>
        <taxon>Pezizomycotina</taxon>
        <taxon>Dothideomycetes</taxon>
        <taxon>Dothideomycetidae</taxon>
        <taxon>Myriangiales</taxon>
        <taxon>Elsinoaceae</taxon>
        <taxon>Elsinoe</taxon>
    </lineage>
</organism>
<feature type="region of interest" description="Disordered" evidence="1">
    <location>
        <begin position="83"/>
        <end position="122"/>
    </location>
</feature>